<evidence type="ECO:0000256" key="4">
    <source>
        <dbReference type="ARBA" id="ARBA00022605"/>
    </source>
</evidence>
<feature type="domain" description="Indole-3-glycerol phosphate synthase" evidence="10">
    <location>
        <begin position="659"/>
        <end position="876"/>
    </location>
</feature>
<reference evidence="12" key="1">
    <citation type="submission" date="2021-01" db="EMBL/GenBank/DDBJ databases">
        <authorList>
            <person name="Corre E."/>
            <person name="Pelletier E."/>
            <person name="Niang G."/>
            <person name="Scheremetjew M."/>
            <person name="Finn R."/>
            <person name="Kale V."/>
            <person name="Holt S."/>
            <person name="Cochrane G."/>
            <person name="Meng A."/>
            <person name="Brown T."/>
            <person name="Cohen L."/>
        </authorList>
    </citation>
    <scope>NUCLEOTIDE SEQUENCE</scope>
    <source>
        <strain evidence="12">MM31A-1</strain>
    </source>
</reference>
<dbReference type="InterPro" id="IPR013785">
    <property type="entry name" value="Aldolase_TIM"/>
</dbReference>
<dbReference type="Pfam" id="PF00218">
    <property type="entry name" value="IGPS"/>
    <property type="match status" value="1"/>
</dbReference>
<dbReference type="InterPro" id="IPR011060">
    <property type="entry name" value="RibuloseP-bd_barrel"/>
</dbReference>
<keyword evidence="9" id="KW-0732">Signal</keyword>
<sequence>MRLFLILVAFARANGFIHNHKAPIGAGETFCAFRSKPRVARTRIPHFIAFANRMCTPNDSANSSVQASELEQQAVATGYSQNPDLLVAIDEATTAALASLPPLERKVIDLGIVYISSIYDGQHSPTKVVPSILETVKQHYSHIDGSIVQKIIGCSAGGLLGSTHIAGGCTPIENEGAAGVTISLCVLPDTEIRTFHLLEDDVPDDYAEMDAATWKSSVGLSKLKSSSQGDNTGIDDQCSFMLLPAPSFQTDMDDFLKGLTFNFETSAIFGGLASTVSSLSRAKLFRYDVDEPDCMQALTEGCLGAAMSGDVTFKVMVAQGAKPVGGIYRVVKGEESTIQAIQLDEAATEQLELTGEDIGDENDESDAEEMDLKKKTAAAYAKAIIPKPVLAEANYLMKTLSDEDQSFMRKLLLIGLDGNSGVGKSPSDLIRLAEGDGHRFTVHQVASAGMKDGSVTLPFGSVNIEPGNRFRFFVRSGDYAKKEVQAIWTGHQRKKLKPTPPAACFVFPTLDRGENLFSTNAFESNIIAEYLQGVPSIGGFFSNGVIGALDGSNSQVMVHGSASCYAVIGSKSNRPIYSNSQALEQVENETHVGLMANGRILDQNPTEKEEENPAPRSANGELIIKRREIHSGRALTVSAVEWSVAERIAKPSSALEGFMWNKETEVDRLRERVPLSNLVSQCKLFDMDATKPKPRGWAVSIRAAMASEQFVVIPELKRIEPFYGSLRKRYDIVKLVAQFIKGGAVALSVNCDSVLFGGSLADIKTIRDTTSNAADNELAPPPILASDLILYPYQLYKLRLAGADAVNLVVGALSGKDLLYLSKIAASLKMDVVASVTSEVQINSVTKLGSCIAAISLSNRDLETFGFDESGVQALELMKSDAMKNFSNIHPEALIFAEGRVGITEMDDGKDKSIKSYVNELKKAGVMGAIVGGGLAASKDDFKEFRMHLNSEFA</sequence>
<evidence type="ECO:0000313" key="12">
    <source>
        <dbReference type="EMBL" id="CAE0460787.1"/>
    </source>
</evidence>
<name>A0A7S3PZI6_9STRA</name>
<dbReference type="UniPathway" id="UPA00035">
    <property type="reaction ID" value="UER00043"/>
</dbReference>
<dbReference type="EC" id="4.1.1.48" evidence="3"/>
<evidence type="ECO:0000259" key="10">
    <source>
        <dbReference type="Pfam" id="PF00218"/>
    </source>
</evidence>
<comment type="catalytic activity">
    <reaction evidence="1">
        <text>1-(2-carboxyphenylamino)-1-deoxy-D-ribulose 5-phosphate + H(+) = (1S,2R)-1-C-(indol-3-yl)glycerol 3-phosphate + CO2 + H2O</text>
        <dbReference type="Rhea" id="RHEA:23476"/>
        <dbReference type="ChEBI" id="CHEBI:15377"/>
        <dbReference type="ChEBI" id="CHEBI:15378"/>
        <dbReference type="ChEBI" id="CHEBI:16526"/>
        <dbReference type="ChEBI" id="CHEBI:58613"/>
        <dbReference type="ChEBI" id="CHEBI:58866"/>
        <dbReference type="EC" id="4.1.1.48"/>
    </reaction>
</comment>
<comment type="pathway">
    <text evidence="2">Amino-acid biosynthesis; L-tryptophan biosynthesis; L-tryptophan from chorismate: step 4/5.</text>
</comment>
<keyword evidence="4" id="KW-0028">Amino-acid biosynthesis</keyword>
<gene>
    <name evidence="12" type="ORF">CDEB00056_LOCUS5628</name>
</gene>
<proteinExistence type="predicted"/>
<accession>A0A7S3PZI6</accession>
<feature type="signal peptide" evidence="9">
    <location>
        <begin position="1"/>
        <end position="15"/>
    </location>
</feature>
<organism evidence="12">
    <name type="scientific">Chaetoceros debilis</name>
    <dbReference type="NCBI Taxonomy" id="122233"/>
    <lineage>
        <taxon>Eukaryota</taxon>
        <taxon>Sar</taxon>
        <taxon>Stramenopiles</taxon>
        <taxon>Ochrophyta</taxon>
        <taxon>Bacillariophyta</taxon>
        <taxon>Coscinodiscophyceae</taxon>
        <taxon>Chaetocerotophycidae</taxon>
        <taxon>Chaetocerotales</taxon>
        <taxon>Chaetocerotaceae</taxon>
        <taxon>Chaetoceros</taxon>
    </lineage>
</organism>
<dbReference type="InterPro" id="IPR045186">
    <property type="entry name" value="Indole-3-glycerol_P_synth"/>
</dbReference>
<keyword evidence="7" id="KW-0057">Aromatic amino acid biosynthesis</keyword>
<evidence type="ECO:0000256" key="5">
    <source>
        <dbReference type="ARBA" id="ARBA00022793"/>
    </source>
</evidence>
<evidence type="ECO:0000256" key="9">
    <source>
        <dbReference type="SAM" id="SignalP"/>
    </source>
</evidence>
<dbReference type="GO" id="GO:0004425">
    <property type="term" value="F:indole-3-glycerol-phosphate synthase activity"/>
    <property type="evidence" value="ECO:0007669"/>
    <property type="project" value="UniProtKB-EC"/>
</dbReference>
<dbReference type="GO" id="GO:0000162">
    <property type="term" value="P:L-tryptophan biosynthetic process"/>
    <property type="evidence" value="ECO:0007669"/>
    <property type="project" value="UniProtKB-UniPathway"/>
</dbReference>
<dbReference type="GO" id="GO:0004640">
    <property type="term" value="F:phosphoribosylanthranilate isomerase activity"/>
    <property type="evidence" value="ECO:0007669"/>
    <property type="project" value="TreeGrafter"/>
</dbReference>
<keyword evidence="5" id="KW-0210">Decarboxylase</keyword>
<dbReference type="PANTHER" id="PTHR22854:SF2">
    <property type="entry name" value="INDOLE-3-GLYCEROL-PHOSPHATE SYNTHASE"/>
    <property type="match status" value="1"/>
</dbReference>
<dbReference type="EMBL" id="HBIO01007506">
    <property type="protein sequence ID" value="CAE0460787.1"/>
    <property type="molecule type" value="Transcribed_RNA"/>
</dbReference>
<evidence type="ECO:0000256" key="1">
    <source>
        <dbReference type="ARBA" id="ARBA00001633"/>
    </source>
</evidence>
<protein>
    <recommendedName>
        <fullName evidence="3">indole-3-glycerol-phosphate synthase</fullName>
        <ecNumber evidence="3">4.1.1.48</ecNumber>
    </recommendedName>
</protein>
<evidence type="ECO:0000256" key="3">
    <source>
        <dbReference type="ARBA" id="ARBA00012362"/>
    </source>
</evidence>
<dbReference type="AlphaFoldDB" id="A0A7S3PZI6"/>
<dbReference type="InterPro" id="IPR013702">
    <property type="entry name" value="FIST_domain_N"/>
</dbReference>
<dbReference type="PANTHER" id="PTHR22854">
    <property type="entry name" value="TRYPTOPHAN BIOSYNTHESIS PROTEIN"/>
    <property type="match status" value="1"/>
</dbReference>
<evidence type="ECO:0000256" key="6">
    <source>
        <dbReference type="ARBA" id="ARBA00022822"/>
    </source>
</evidence>
<dbReference type="Pfam" id="PF08495">
    <property type="entry name" value="FIST"/>
    <property type="match status" value="1"/>
</dbReference>
<feature type="chain" id="PRO_5030693521" description="indole-3-glycerol-phosphate synthase" evidence="9">
    <location>
        <begin position="16"/>
        <end position="954"/>
    </location>
</feature>
<evidence type="ECO:0000256" key="8">
    <source>
        <dbReference type="ARBA" id="ARBA00023239"/>
    </source>
</evidence>
<keyword evidence="8" id="KW-0456">Lyase</keyword>
<dbReference type="InterPro" id="IPR013798">
    <property type="entry name" value="Indole-3-glycerol_P_synth_dom"/>
</dbReference>
<keyword evidence="6" id="KW-0822">Tryptophan biosynthesis</keyword>
<evidence type="ECO:0000259" key="11">
    <source>
        <dbReference type="Pfam" id="PF08495"/>
    </source>
</evidence>
<evidence type="ECO:0000256" key="7">
    <source>
        <dbReference type="ARBA" id="ARBA00023141"/>
    </source>
</evidence>
<dbReference type="SUPFAM" id="SSF51366">
    <property type="entry name" value="Ribulose-phoshate binding barrel"/>
    <property type="match status" value="1"/>
</dbReference>
<feature type="domain" description="FIST" evidence="11">
    <location>
        <begin position="150"/>
        <end position="341"/>
    </location>
</feature>
<evidence type="ECO:0000256" key="2">
    <source>
        <dbReference type="ARBA" id="ARBA00004696"/>
    </source>
</evidence>
<dbReference type="Gene3D" id="3.20.20.70">
    <property type="entry name" value="Aldolase class I"/>
    <property type="match status" value="1"/>
</dbReference>